<dbReference type="Gramene" id="KOM25333">
    <property type="protein sequence ID" value="KOM25333"/>
    <property type="gene ID" value="LR48_Vigan97s002300"/>
</dbReference>
<feature type="compositionally biased region" description="Basic and acidic residues" evidence="1">
    <location>
        <begin position="8"/>
        <end position="43"/>
    </location>
</feature>
<proteinExistence type="predicted"/>
<organism evidence="2 3">
    <name type="scientific">Phaseolus angularis</name>
    <name type="common">Azuki bean</name>
    <name type="synonym">Vigna angularis</name>
    <dbReference type="NCBI Taxonomy" id="3914"/>
    <lineage>
        <taxon>Eukaryota</taxon>
        <taxon>Viridiplantae</taxon>
        <taxon>Streptophyta</taxon>
        <taxon>Embryophyta</taxon>
        <taxon>Tracheophyta</taxon>
        <taxon>Spermatophyta</taxon>
        <taxon>Magnoliopsida</taxon>
        <taxon>eudicotyledons</taxon>
        <taxon>Gunneridae</taxon>
        <taxon>Pentapetalae</taxon>
        <taxon>rosids</taxon>
        <taxon>fabids</taxon>
        <taxon>Fabales</taxon>
        <taxon>Fabaceae</taxon>
        <taxon>Papilionoideae</taxon>
        <taxon>50 kb inversion clade</taxon>
        <taxon>NPAAA clade</taxon>
        <taxon>indigoferoid/millettioid clade</taxon>
        <taxon>Phaseoleae</taxon>
        <taxon>Vigna</taxon>
    </lineage>
</organism>
<protein>
    <submittedName>
        <fullName evidence="2">Uncharacterized protein</fullName>
    </submittedName>
</protein>
<evidence type="ECO:0000313" key="3">
    <source>
        <dbReference type="Proteomes" id="UP000053144"/>
    </source>
</evidence>
<dbReference type="AlphaFoldDB" id="A0A0L9T418"/>
<dbReference type="EMBL" id="KQ258263">
    <property type="protein sequence ID" value="KOM25333.1"/>
    <property type="molecule type" value="Genomic_DNA"/>
</dbReference>
<evidence type="ECO:0000313" key="2">
    <source>
        <dbReference type="EMBL" id="KOM25333.1"/>
    </source>
</evidence>
<sequence>MKLLVFKDVTERRKASPDRRKIAEKSRENCSGKRGDLSEDIKTAHHARNCGNEFSFCMPRRTKSENLLFDSKIERTARRNNNRRRRENRKKEARESSLSSNAFSSSDQEDKKMEGNGENEQRRPYWMMSGWKYTTKRMENEEACTANEWGRVDMIVLETL</sequence>
<feature type="region of interest" description="Disordered" evidence="1">
    <location>
        <begin position="68"/>
        <end position="123"/>
    </location>
</feature>
<feature type="region of interest" description="Disordered" evidence="1">
    <location>
        <begin position="1"/>
        <end position="43"/>
    </location>
</feature>
<accession>A0A0L9T418</accession>
<gene>
    <name evidence="2" type="ORF">LR48_Vigan97s002300</name>
</gene>
<evidence type="ECO:0000256" key="1">
    <source>
        <dbReference type="SAM" id="MobiDB-lite"/>
    </source>
</evidence>
<feature type="compositionally biased region" description="Basic and acidic residues" evidence="1">
    <location>
        <begin position="108"/>
        <end position="123"/>
    </location>
</feature>
<feature type="compositionally biased region" description="Basic residues" evidence="1">
    <location>
        <begin position="78"/>
        <end position="88"/>
    </location>
</feature>
<reference evidence="3" key="1">
    <citation type="journal article" date="2015" name="Proc. Natl. Acad. Sci. U.S.A.">
        <title>Genome sequencing of adzuki bean (Vigna angularis) provides insight into high starch and low fat accumulation and domestication.</title>
        <authorList>
            <person name="Yang K."/>
            <person name="Tian Z."/>
            <person name="Chen C."/>
            <person name="Luo L."/>
            <person name="Zhao B."/>
            <person name="Wang Z."/>
            <person name="Yu L."/>
            <person name="Li Y."/>
            <person name="Sun Y."/>
            <person name="Li W."/>
            <person name="Chen Y."/>
            <person name="Li Y."/>
            <person name="Zhang Y."/>
            <person name="Ai D."/>
            <person name="Zhao J."/>
            <person name="Shang C."/>
            <person name="Ma Y."/>
            <person name="Wu B."/>
            <person name="Wang M."/>
            <person name="Gao L."/>
            <person name="Sun D."/>
            <person name="Zhang P."/>
            <person name="Guo F."/>
            <person name="Wang W."/>
            <person name="Li Y."/>
            <person name="Wang J."/>
            <person name="Varshney R.K."/>
            <person name="Wang J."/>
            <person name="Ling H.Q."/>
            <person name="Wan P."/>
        </authorList>
    </citation>
    <scope>NUCLEOTIDE SEQUENCE</scope>
    <source>
        <strain evidence="3">cv. Jingnong 6</strain>
    </source>
</reference>
<feature type="compositionally biased region" description="Low complexity" evidence="1">
    <location>
        <begin position="96"/>
        <end position="106"/>
    </location>
</feature>
<dbReference type="Proteomes" id="UP000053144">
    <property type="component" value="Unassembled WGS sequence"/>
</dbReference>
<name>A0A0L9T418_PHAAN</name>